<reference evidence="1 2" key="1">
    <citation type="journal article" date="2022" name="New Phytol.">
        <title>Ecological generalism drives hyperdiversity of secondary metabolite gene clusters in xylarialean endophytes.</title>
        <authorList>
            <person name="Franco M.E.E."/>
            <person name="Wisecaver J.H."/>
            <person name="Arnold A.E."/>
            <person name="Ju Y.M."/>
            <person name="Slot J.C."/>
            <person name="Ahrendt S."/>
            <person name="Moore L.P."/>
            <person name="Eastman K.E."/>
            <person name="Scott K."/>
            <person name="Konkel Z."/>
            <person name="Mondo S.J."/>
            <person name="Kuo A."/>
            <person name="Hayes R.D."/>
            <person name="Haridas S."/>
            <person name="Andreopoulos B."/>
            <person name="Riley R."/>
            <person name="LaButti K."/>
            <person name="Pangilinan J."/>
            <person name="Lipzen A."/>
            <person name="Amirebrahimi M."/>
            <person name="Yan J."/>
            <person name="Adam C."/>
            <person name="Keymanesh K."/>
            <person name="Ng V."/>
            <person name="Louie K."/>
            <person name="Northen T."/>
            <person name="Drula E."/>
            <person name="Henrissat B."/>
            <person name="Hsieh H.M."/>
            <person name="Youens-Clark K."/>
            <person name="Lutzoni F."/>
            <person name="Miadlikowska J."/>
            <person name="Eastwood D.C."/>
            <person name="Hamelin R.C."/>
            <person name="Grigoriev I.V."/>
            <person name="U'Ren J.M."/>
        </authorList>
    </citation>
    <scope>NUCLEOTIDE SEQUENCE [LARGE SCALE GENOMIC DNA]</scope>
    <source>
        <strain evidence="1 2">ER1909</strain>
    </source>
</reference>
<accession>A0ACC0CWL4</accession>
<evidence type="ECO:0000313" key="2">
    <source>
        <dbReference type="Proteomes" id="UP001497680"/>
    </source>
</evidence>
<sequence>MAGLAVFRARYTDETSLAEHLRRIFPTGEIEIRWERGRFQCTIPRSLAPAETEEIKSALGIDHYEK</sequence>
<gene>
    <name evidence="1" type="ORF">F4821DRAFT_261866</name>
</gene>
<keyword evidence="2" id="KW-1185">Reference proteome</keyword>
<dbReference type="Proteomes" id="UP001497680">
    <property type="component" value="Unassembled WGS sequence"/>
</dbReference>
<name>A0ACC0CWL4_9PEZI</name>
<comment type="caution">
    <text evidence="1">The sequence shown here is derived from an EMBL/GenBank/DDBJ whole genome shotgun (WGS) entry which is preliminary data.</text>
</comment>
<organism evidence="1 2">
    <name type="scientific">Hypoxylon rubiginosum</name>
    <dbReference type="NCBI Taxonomy" id="110542"/>
    <lineage>
        <taxon>Eukaryota</taxon>
        <taxon>Fungi</taxon>
        <taxon>Dikarya</taxon>
        <taxon>Ascomycota</taxon>
        <taxon>Pezizomycotina</taxon>
        <taxon>Sordariomycetes</taxon>
        <taxon>Xylariomycetidae</taxon>
        <taxon>Xylariales</taxon>
        <taxon>Hypoxylaceae</taxon>
        <taxon>Hypoxylon</taxon>
    </lineage>
</organism>
<protein>
    <submittedName>
        <fullName evidence="1">Uncharacterized protein</fullName>
    </submittedName>
</protein>
<evidence type="ECO:0000313" key="1">
    <source>
        <dbReference type="EMBL" id="KAI6084490.1"/>
    </source>
</evidence>
<dbReference type="EMBL" id="MU394336">
    <property type="protein sequence ID" value="KAI6084490.1"/>
    <property type="molecule type" value="Genomic_DNA"/>
</dbReference>
<proteinExistence type="predicted"/>